<dbReference type="KEGG" id="tpla:ElP_08570"/>
<reference evidence="2 3" key="1">
    <citation type="submission" date="2019-02" db="EMBL/GenBank/DDBJ databases">
        <title>Deep-cultivation of Planctomycetes and their phenomic and genomic characterization uncovers novel biology.</title>
        <authorList>
            <person name="Wiegand S."/>
            <person name="Jogler M."/>
            <person name="Boedeker C."/>
            <person name="Pinto D."/>
            <person name="Vollmers J."/>
            <person name="Rivas-Marin E."/>
            <person name="Kohn T."/>
            <person name="Peeters S.H."/>
            <person name="Heuer A."/>
            <person name="Rast P."/>
            <person name="Oberbeckmann S."/>
            <person name="Bunk B."/>
            <person name="Jeske O."/>
            <person name="Meyerdierks A."/>
            <person name="Storesund J.E."/>
            <person name="Kallscheuer N."/>
            <person name="Luecker S."/>
            <person name="Lage O.M."/>
            <person name="Pohl T."/>
            <person name="Merkel B.J."/>
            <person name="Hornburger P."/>
            <person name="Mueller R.-W."/>
            <person name="Bruemmer F."/>
            <person name="Labrenz M."/>
            <person name="Spormann A.M."/>
            <person name="Op den Camp H."/>
            <person name="Overmann J."/>
            <person name="Amann R."/>
            <person name="Jetten M.S.M."/>
            <person name="Mascher T."/>
            <person name="Medema M.H."/>
            <person name="Devos D.P."/>
            <person name="Kaster A.-K."/>
            <person name="Ovreas L."/>
            <person name="Rohde M."/>
            <person name="Galperin M.Y."/>
            <person name="Jogler C."/>
        </authorList>
    </citation>
    <scope>NUCLEOTIDE SEQUENCE [LARGE SCALE GENOMIC DNA]</scope>
    <source>
        <strain evidence="2 3">ElP</strain>
    </source>
</reference>
<organism evidence="2 3">
    <name type="scientific">Tautonia plasticadhaerens</name>
    <dbReference type="NCBI Taxonomy" id="2527974"/>
    <lineage>
        <taxon>Bacteria</taxon>
        <taxon>Pseudomonadati</taxon>
        <taxon>Planctomycetota</taxon>
        <taxon>Planctomycetia</taxon>
        <taxon>Isosphaerales</taxon>
        <taxon>Isosphaeraceae</taxon>
        <taxon>Tautonia</taxon>
    </lineage>
</organism>
<protein>
    <submittedName>
        <fullName evidence="2">Uncharacterized protein</fullName>
    </submittedName>
</protein>
<proteinExistence type="predicted"/>
<evidence type="ECO:0000313" key="2">
    <source>
        <dbReference type="EMBL" id="QDV33015.1"/>
    </source>
</evidence>
<dbReference type="Gene3D" id="2.20.28.160">
    <property type="match status" value="1"/>
</dbReference>
<keyword evidence="1" id="KW-1133">Transmembrane helix</keyword>
<keyword evidence="3" id="KW-1185">Reference proteome</keyword>
<dbReference type="OrthoDB" id="264433at2"/>
<keyword evidence="1" id="KW-0472">Membrane</keyword>
<dbReference type="Proteomes" id="UP000317835">
    <property type="component" value="Chromosome"/>
</dbReference>
<gene>
    <name evidence="2" type="ORF">ElP_08570</name>
</gene>
<accession>A0A518GWP3</accession>
<name>A0A518GWP3_9BACT</name>
<dbReference type="AlphaFoldDB" id="A0A518GWP3"/>
<dbReference type="RefSeq" id="WP_145267437.1">
    <property type="nucleotide sequence ID" value="NZ_CP036426.1"/>
</dbReference>
<evidence type="ECO:0000256" key="1">
    <source>
        <dbReference type="SAM" id="Phobius"/>
    </source>
</evidence>
<evidence type="ECO:0000313" key="3">
    <source>
        <dbReference type="Proteomes" id="UP000317835"/>
    </source>
</evidence>
<dbReference type="EMBL" id="CP036426">
    <property type="protein sequence ID" value="QDV33015.1"/>
    <property type="molecule type" value="Genomic_DNA"/>
</dbReference>
<sequence>MGSSLAFGCPECGRRIDLGRTSPGRRVRCGHCGTLAEVPFFPRRFGMRRRRLPRWRAWLPLAATVLAVVAGPLVAWQWWESSIRSARRAELAGALAEAGEAERGGDPASALLLLERASSIALRHGLEPPGGRSALVVRRDEQARLAAESRLATLPGLPPDLALDEAKALFDRVMADPALADLAGPASRALTSAADRWADCRLEQADRARASGRSAEALAEAGRVDDGLDRLPRGVAEGARDRVRSFAAALIELKGARVGPIVVRVAPSAPSGGPIEGEVAAILARGLADRGYLLLPDDSTIAGLAGTPPFRLGATIVEREGARYQHSPNRTTCFAVDLALDRLGSDAWAEHVEARTRVPLPGLAAMEGSRLALATDRSPEVEARFRRDALEELADRLRLKLKGLPPAPEAP</sequence>
<feature type="transmembrane region" description="Helical" evidence="1">
    <location>
        <begin position="57"/>
        <end position="79"/>
    </location>
</feature>
<keyword evidence="1" id="KW-0812">Transmembrane</keyword>